<feature type="transmembrane region" description="Helical" evidence="1">
    <location>
        <begin position="36"/>
        <end position="57"/>
    </location>
</feature>
<feature type="transmembrane region" description="Helical" evidence="1">
    <location>
        <begin position="12"/>
        <end position="30"/>
    </location>
</feature>
<dbReference type="AlphaFoldDB" id="A0A7U6JGR0"/>
<dbReference type="Proteomes" id="UP000004793">
    <property type="component" value="Chromosome"/>
</dbReference>
<evidence type="ECO:0000256" key="1">
    <source>
        <dbReference type="SAM" id="Phobius"/>
    </source>
</evidence>
<dbReference type="EMBL" id="AP012051">
    <property type="protein sequence ID" value="BAL80647.1"/>
    <property type="molecule type" value="Genomic_DNA"/>
</dbReference>
<keyword evidence="1" id="KW-0812">Transmembrane</keyword>
<gene>
    <name evidence="2" type="ordered locus">CSE_05210</name>
</gene>
<name>A0A7U6JGR0_CALEA</name>
<feature type="transmembrane region" description="Helical" evidence="1">
    <location>
        <begin position="132"/>
        <end position="150"/>
    </location>
</feature>
<reference evidence="2 3" key="1">
    <citation type="submission" date="2011-01" db="EMBL/GenBank/DDBJ databases">
        <title>Whole genome sequence of Caldisericum exile AZM16c01.</title>
        <authorList>
            <person name="Narita-Yamada S."/>
            <person name="Kawakoshi A."/>
            <person name="Nakamura S."/>
            <person name="Sasagawa M."/>
            <person name="Fukada J."/>
            <person name="Sekine M."/>
            <person name="Kato Y."/>
            <person name="Fukai R."/>
            <person name="Sasaki K."/>
            <person name="Hanamaki A."/>
            <person name="Narita H."/>
            <person name="Konno Y."/>
            <person name="Mori K."/>
            <person name="Yamazaki S."/>
            <person name="Suzuki K."/>
            <person name="Fujita N."/>
        </authorList>
    </citation>
    <scope>NUCLEOTIDE SEQUENCE [LARGE SCALE GENOMIC DNA]</scope>
    <source>
        <strain evidence="3">DSM 21853 / NBRC 104410 / AZM16c01</strain>
    </source>
</reference>
<evidence type="ECO:0000313" key="2">
    <source>
        <dbReference type="EMBL" id="BAL80647.1"/>
    </source>
</evidence>
<keyword evidence="3" id="KW-1185">Reference proteome</keyword>
<organism evidence="2 3">
    <name type="scientific">Caldisericum exile (strain DSM 21853 / NBRC 104410 / AZM16c01)</name>
    <dbReference type="NCBI Taxonomy" id="511051"/>
    <lineage>
        <taxon>Bacteria</taxon>
        <taxon>Pseudomonadati</taxon>
        <taxon>Caldisericota/Cryosericota group</taxon>
        <taxon>Caldisericota</taxon>
        <taxon>Caldisericia</taxon>
        <taxon>Caldisericales</taxon>
        <taxon>Caldisericaceae</taxon>
        <taxon>Caldisericum</taxon>
    </lineage>
</organism>
<dbReference type="KEGG" id="cex:CSE_05210"/>
<accession>A0A7U6JGR0</accession>
<proteinExistence type="predicted"/>
<keyword evidence="1" id="KW-0472">Membrane</keyword>
<feature type="transmembrane region" description="Helical" evidence="1">
    <location>
        <begin position="107"/>
        <end position="125"/>
    </location>
</feature>
<keyword evidence="1" id="KW-1133">Transmembrane helix</keyword>
<dbReference type="RefSeq" id="WP_014453052.1">
    <property type="nucleotide sequence ID" value="NC_017096.1"/>
</dbReference>
<sequence>MNKRTLSTLNRELGFVIAITLFPLTMFRYFALTAEWSLALLFIISVPIILITTKSLLDKELSTKNYGEVFILASLILVFVFFLAFIFASPYTRFHFFEVLYKHKTAIYLALVISTFIYNLTVIFFEGCKKFTYILPVLIAIALFLMKFLFNVYSVFLLDLLLLFSYSCIEYRYKTKEKTIKNVEKYPGD</sequence>
<evidence type="ECO:0000313" key="3">
    <source>
        <dbReference type="Proteomes" id="UP000004793"/>
    </source>
</evidence>
<feature type="transmembrane region" description="Helical" evidence="1">
    <location>
        <begin position="69"/>
        <end position="87"/>
    </location>
</feature>
<protein>
    <submittedName>
        <fullName evidence="2">Uncharacterized protein</fullName>
    </submittedName>
</protein>